<dbReference type="SUPFAM" id="SSF55961">
    <property type="entry name" value="Bet v1-like"/>
    <property type="match status" value="1"/>
</dbReference>
<dbReference type="AlphaFoldDB" id="A0A1C5GLA2"/>
<dbReference type="Proteomes" id="UP000198215">
    <property type="component" value="Chromosome I"/>
</dbReference>
<accession>A0A1C5GLA2</accession>
<dbReference type="EMBL" id="LT607753">
    <property type="protein sequence ID" value="SCG34533.1"/>
    <property type="molecule type" value="Genomic_DNA"/>
</dbReference>
<evidence type="ECO:0000313" key="2">
    <source>
        <dbReference type="Proteomes" id="UP000198215"/>
    </source>
</evidence>
<organism evidence="1 2">
    <name type="scientific">Micromonospora coxensis</name>
    <dbReference type="NCBI Taxonomy" id="356852"/>
    <lineage>
        <taxon>Bacteria</taxon>
        <taxon>Bacillati</taxon>
        <taxon>Actinomycetota</taxon>
        <taxon>Actinomycetes</taxon>
        <taxon>Micromonosporales</taxon>
        <taxon>Micromonosporaceae</taxon>
        <taxon>Micromonospora</taxon>
    </lineage>
</organism>
<dbReference type="RefSeq" id="WP_088974092.1">
    <property type="nucleotide sequence ID" value="NZ_LT607753.1"/>
</dbReference>
<gene>
    <name evidence="1" type="ORF">GA0070614_0063</name>
</gene>
<dbReference type="Gene3D" id="3.30.530.20">
    <property type="match status" value="1"/>
</dbReference>
<name>A0A1C5GLA2_9ACTN</name>
<dbReference type="Pfam" id="PF10604">
    <property type="entry name" value="Polyketide_cyc2"/>
    <property type="match status" value="1"/>
</dbReference>
<reference evidence="2" key="1">
    <citation type="submission" date="2016-06" db="EMBL/GenBank/DDBJ databases">
        <authorList>
            <person name="Varghese N."/>
            <person name="Submissions Spin"/>
        </authorList>
    </citation>
    <scope>NUCLEOTIDE SEQUENCE [LARGE SCALE GENOMIC DNA]</scope>
    <source>
        <strain evidence="2">DSM 45161</strain>
    </source>
</reference>
<dbReference type="InterPro" id="IPR023393">
    <property type="entry name" value="START-like_dom_sf"/>
</dbReference>
<dbReference type="OrthoDB" id="9810827at2"/>
<proteinExistence type="predicted"/>
<keyword evidence="2" id="KW-1185">Reference proteome</keyword>
<sequence length="142" mass="15095">MTTVISTVELPAAPERVWPVLAGPAELGRWQTTHLGYQGAEPAAFTDGTTFTQKVRVMGMPAEVTWTVAEVAENARLAMTGSGPMGITLRSSYEVEPTADGSRVRLCQQVQGTAVAAVAGPLERELRSAQEQSLARLRDAVG</sequence>
<evidence type="ECO:0000313" key="1">
    <source>
        <dbReference type="EMBL" id="SCG34533.1"/>
    </source>
</evidence>
<dbReference type="InterPro" id="IPR019587">
    <property type="entry name" value="Polyketide_cyclase/dehydratase"/>
</dbReference>
<protein>
    <submittedName>
        <fullName evidence="1">Uncharacterized conserved protein YndB, AHSA1/START domain</fullName>
    </submittedName>
</protein>